<evidence type="ECO:0000313" key="2">
    <source>
        <dbReference type="Proteomes" id="UP001527866"/>
    </source>
</evidence>
<reference evidence="1 2" key="1">
    <citation type="submission" date="2023-01" db="EMBL/GenBank/DDBJ databases">
        <title>Draft genome sequence of Nocardiopsis sp. RSe5-2 isolated from halophytes.</title>
        <authorList>
            <person name="Duangmal K."/>
            <person name="Chantavorakit T."/>
        </authorList>
    </citation>
    <scope>NUCLEOTIDE SEQUENCE [LARGE SCALE GENOMIC DNA]</scope>
    <source>
        <strain evidence="1 2">RSe5-2</strain>
    </source>
</reference>
<comment type="caution">
    <text evidence="1">The sequence shown here is derived from an EMBL/GenBank/DDBJ whole genome shotgun (WGS) entry which is preliminary data.</text>
</comment>
<accession>A0ABT4U884</accession>
<dbReference type="EMBL" id="JAQFWQ010000069">
    <property type="protein sequence ID" value="MDA2813165.1"/>
    <property type="molecule type" value="Genomic_DNA"/>
</dbReference>
<keyword evidence="2" id="KW-1185">Reference proteome</keyword>
<dbReference type="RefSeq" id="WP_270687996.1">
    <property type="nucleotide sequence ID" value="NZ_JAQFWQ010000069.1"/>
</dbReference>
<sequence>MVYRFIADDACGFDDEAVDGCVMAGVGEADEDGFSLDFMCDFGEPDASDVALGFDTHCLVTPGQGTAYGCVREVTLADGVLRVVLDPASLADLDLDDPVVEAELRAPEEDVARFREVLSRVLAFGRPEARPVVTGL</sequence>
<evidence type="ECO:0000313" key="1">
    <source>
        <dbReference type="EMBL" id="MDA2813165.1"/>
    </source>
</evidence>
<evidence type="ECO:0008006" key="3">
    <source>
        <dbReference type="Google" id="ProtNLM"/>
    </source>
</evidence>
<gene>
    <name evidence="1" type="ORF">O4J56_21140</name>
</gene>
<name>A0ABT4U884_9ACTN</name>
<proteinExistence type="predicted"/>
<dbReference type="Proteomes" id="UP001527866">
    <property type="component" value="Unassembled WGS sequence"/>
</dbReference>
<organism evidence="1 2">
    <name type="scientific">Nocardiopsis endophytica</name>
    <dbReference type="NCBI Taxonomy" id="3018445"/>
    <lineage>
        <taxon>Bacteria</taxon>
        <taxon>Bacillati</taxon>
        <taxon>Actinomycetota</taxon>
        <taxon>Actinomycetes</taxon>
        <taxon>Streptosporangiales</taxon>
        <taxon>Nocardiopsidaceae</taxon>
        <taxon>Nocardiopsis</taxon>
    </lineage>
</organism>
<protein>
    <recommendedName>
        <fullName evidence="3">Immunity protein 10 of polymorphic toxin system</fullName>
    </recommendedName>
</protein>